<protein>
    <submittedName>
        <fullName evidence="1">Uncharacterized protein</fullName>
    </submittedName>
</protein>
<dbReference type="AlphaFoldDB" id="A0AAD5U3J9"/>
<sequence>MLQFESQFTDQNLDLYPKLVRDIENSSNETLQNQLHQLENQKCFLSCPSCNFHSKKSQQLNQQKTKPFVTNGSVDLYPLKDRNHKNDISHKKLNLDNLTFSDQNDQDFIKIDQTMDDVQFHPALSRAVQNFGSPNQLQALNHKIHSSSLSCGNCGHIFS</sequence>
<gene>
    <name evidence="1" type="ORF">HK099_005667</name>
</gene>
<name>A0AAD5U3J9_9FUNG</name>
<dbReference type="EMBL" id="JADGJW010000451">
    <property type="protein sequence ID" value="KAJ3216953.1"/>
    <property type="molecule type" value="Genomic_DNA"/>
</dbReference>
<accession>A0AAD5U3J9</accession>
<keyword evidence="2" id="KW-1185">Reference proteome</keyword>
<reference evidence="1" key="1">
    <citation type="submission" date="2020-05" db="EMBL/GenBank/DDBJ databases">
        <title>Phylogenomic resolution of chytrid fungi.</title>
        <authorList>
            <person name="Stajich J.E."/>
            <person name="Amses K."/>
            <person name="Simmons R."/>
            <person name="Seto K."/>
            <person name="Myers J."/>
            <person name="Bonds A."/>
            <person name="Quandt C.A."/>
            <person name="Barry K."/>
            <person name="Liu P."/>
            <person name="Grigoriev I."/>
            <person name="Longcore J.E."/>
            <person name="James T.Y."/>
        </authorList>
    </citation>
    <scope>NUCLEOTIDE SEQUENCE</scope>
    <source>
        <strain evidence="1">JEL0476</strain>
    </source>
</reference>
<proteinExistence type="predicted"/>
<dbReference type="Proteomes" id="UP001211065">
    <property type="component" value="Unassembled WGS sequence"/>
</dbReference>
<evidence type="ECO:0000313" key="1">
    <source>
        <dbReference type="EMBL" id="KAJ3216953.1"/>
    </source>
</evidence>
<evidence type="ECO:0000313" key="2">
    <source>
        <dbReference type="Proteomes" id="UP001211065"/>
    </source>
</evidence>
<comment type="caution">
    <text evidence="1">The sequence shown here is derived from an EMBL/GenBank/DDBJ whole genome shotgun (WGS) entry which is preliminary data.</text>
</comment>
<organism evidence="1 2">
    <name type="scientific">Clydaea vesicula</name>
    <dbReference type="NCBI Taxonomy" id="447962"/>
    <lineage>
        <taxon>Eukaryota</taxon>
        <taxon>Fungi</taxon>
        <taxon>Fungi incertae sedis</taxon>
        <taxon>Chytridiomycota</taxon>
        <taxon>Chytridiomycota incertae sedis</taxon>
        <taxon>Chytridiomycetes</taxon>
        <taxon>Lobulomycetales</taxon>
        <taxon>Lobulomycetaceae</taxon>
        <taxon>Clydaea</taxon>
    </lineage>
</organism>